<comment type="caution">
    <text evidence="1">The sequence shown here is derived from an EMBL/GenBank/DDBJ whole genome shotgun (WGS) entry which is preliminary data.</text>
</comment>
<dbReference type="RefSeq" id="WP_122225633.1">
    <property type="nucleotide sequence ID" value="NZ_MPBG01000012.1"/>
</dbReference>
<keyword evidence="2" id="KW-1185">Reference proteome</keyword>
<proteinExistence type="predicted"/>
<dbReference type="AlphaFoldDB" id="A0A421NUH8"/>
<name>A0A421NUH8_9MOLU</name>
<gene>
    <name evidence="1" type="ORF">PSSA1_v1c6380</name>
</gene>
<organism evidence="1 2">
    <name type="scientific">Candidatus Phytoplasma solani</name>
    <dbReference type="NCBI Taxonomy" id="69896"/>
    <lineage>
        <taxon>Bacteria</taxon>
        <taxon>Bacillati</taxon>
        <taxon>Mycoplasmatota</taxon>
        <taxon>Mollicutes</taxon>
        <taxon>Acholeplasmatales</taxon>
        <taxon>Acholeplasmataceae</taxon>
        <taxon>Candidatus Phytoplasma</taxon>
        <taxon>16SrXII (Stolbur group)</taxon>
    </lineage>
</organism>
<evidence type="ECO:0000313" key="1">
    <source>
        <dbReference type="EMBL" id="RMI87688.1"/>
    </source>
</evidence>
<sequence>MTKLKELNNKNFEEIIKTIHSICGNIQRSKNVKKTNNSNSLDTESNYRDNIALILNSYPSPFEGLVNAEAQNNHGKTDIIINFLNNKKYVAECFVLKDNDSIPSRTKKKFNQLIYNITDDDDKISLILFVLKKKFEPITIFEKIKEVIKKQSIQGKLIDLQEKYKNKVWILTVKIKKYPELKLYIHICIYYFFYDVNYSECQKIKTKNKII</sequence>
<dbReference type="EMBL" id="MPBG01000012">
    <property type="protein sequence ID" value="RMI87688.1"/>
    <property type="molecule type" value="Genomic_DNA"/>
</dbReference>
<evidence type="ECO:0000313" key="2">
    <source>
        <dbReference type="Proteomes" id="UP000283896"/>
    </source>
</evidence>
<dbReference type="STRING" id="69896.S284_00450"/>
<dbReference type="Proteomes" id="UP000283896">
    <property type="component" value="Unassembled WGS sequence"/>
</dbReference>
<protein>
    <submittedName>
        <fullName evidence="1">Uncharacterized protein</fullName>
    </submittedName>
</protein>
<accession>A0A421NUH8</accession>
<dbReference type="OrthoDB" id="5447244at2"/>
<reference evidence="2" key="1">
    <citation type="submission" date="2016-11" db="EMBL/GenBank/DDBJ databases">
        <title>Genome sequence of Candidatus Phytoplasma solani strain SA-1.</title>
        <authorList>
            <person name="Haryono M."/>
            <person name="Samarzija I."/>
            <person name="Seruga Music M."/>
            <person name="Hogenhout S."/>
            <person name="Kuo C.-H."/>
        </authorList>
    </citation>
    <scope>NUCLEOTIDE SEQUENCE [LARGE SCALE GENOMIC DNA]</scope>
    <source>
        <strain evidence="2">SA-1</strain>
    </source>
</reference>